<comment type="caution">
    <text evidence="1">The sequence shown here is derived from an EMBL/GenBank/DDBJ whole genome shotgun (WGS) entry which is preliminary data.</text>
</comment>
<sequence length="132" mass="14806">MSEDDGVKLIRRTMYADDSSLGLSSYIDRSSDLDKWFIVSQKSVAVCVWNGASKANNKTMCVREPAAAISTTANRGRLRIGDRGRIRIGDCGRLCIEDRGVHTNSRRMRSIRKIYIPISLPTLPMGRCNNRN</sequence>
<name>A0A4C1V2G1_EUMVA</name>
<accession>A0A4C1V2G1</accession>
<dbReference type="AlphaFoldDB" id="A0A4C1V2G1"/>
<keyword evidence="2" id="KW-1185">Reference proteome</keyword>
<evidence type="ECO:0000313" key="2">
    <source>
        <dbReference type="Proteomes" id="UP000299102"/>
    </source>
</evidence>
<protein>
    <submittedName>
        <fullName evidence="1">Uncharacterized protein</fullName>
    </submittedName>
</protein>
<gene>
    <name evidence="1" type="ORF">EVAR_16862_1</name>
</gene>
<dbReference type="EMBL" id="BGZK01000263">
    <property type="protein sequence ID" value="GBP32699.1"/>
    <property type="molecule type" value="Genomic_DNA"/>
</dbReference>
<reference evidence="1 2" key="1">
    <citation type="journal article" date="2019" name="Commun. Biol.">
        <title>The bagworm genome reveals a unique fibroin gene that provides high tensile strength.</title>
        <authorList>
            <person name="Kono N."/>
            <person name="Nakamura H."/>
            <person name="Ohtoshi R."/>
            <person name="Tomita M."/>
            <person name="Numata K."/>
            <person name="Arakawa K."/>
        </authorList>
    </citation>
    <scope>NUCLEOTIDE SEQUENCE [LARGE SCALE GENOMIC DNA]</scope>
</reference>
<dbReference type="Proteomes" id="UP000299102">
    <property type="component" value="Unassembled WGS sequence"/>
</dbReference>
<proteinExistence type="predicted"/>
<evidence type="ECO:0000313" key="1">
    <source>
        <dbReference type="EMBL" id="GBP32699.1"/>
    </source>
</evidence>
<organism evidence="1 2">
    <name type="scientific">Eumeta variegata</name>
    <name type="common">Bagworm moth</name>
    <name type="synonym">Eumeta japonica</name>
    <dbReference type="NCBI Taxonomy" id="151549"/>
    <lineage>
        <taxon>Eukaryota</taxon>
        <taxon>Metazoa</taxon>
        <taxon>Ecdysozoa</taxon>
        <taxon>Arthropoda</taxon>
        <taxon>Hexapoda</taxon>
        <taxon>Insecta</taxon>
        <taxon>Pterygota</taxon>
        <taxon>Neoptera</taxon>
        <taxon>Endopterygota</taxon>
        <taxon>Lepidoptera</taxon>
        <taxon>Glossata</taxon>
        <taxon>Ditrysia</taxon>
        <taxon>Tineoidea</taxon>
        <taxon>Psychidae</taxon>
        <taxon>Oiketicinae</taxon>
        <taxon>Eumeta</taxon>
    </lineage>
</organism>